<accession>A0A7U7GDF5</accession>
<organism evidence="1 2">
    <name type="scientific">Candidatus Contendobacter odensis Run_B_J11</name>
    <dbReference type="NCBI Taxonomy" id="1400861"/>
    <lineage>
        <taxon>Bacteria</taxon>
        <taxon>Pseudomonadati</taxon>
        <taxon>Pseudomonadota</taxon>
        <taxon>Gammaproteobacteria</taxon>
        <taxon>Candidatus Competibacteraceae</taxon>
        <taxon>Candidatus Contendibacter</taxon>
    </lineage>
</organism>
<dbReference type="OrthoDB" id="6381520at2"/>
<gene>
    <name evidence="1" type="ORF">BN874_420030</name>
</gene>
<dbReference type="Proteomes" id="UP000019184">
    <property type="component" value="Unassembled WGS sequence"/>
</dbReference>
<dbReference type="RefSeq" id="WP_051497897.1">
    <property type="nucleotide sequence ID" value="NZ_CBTK010000257.1"/>
</dbReference>
<dbReference type="InterPro" id="IPR029058">
    <property type="entry name" value="AB_hydrolase_fold"/>
</dbReference>
<sequence>MSASTVITIPLSGETGVVRRYADFASHYVLPRHVDIWRPPDYETALTARYPVIYMHDGQNLFDPDSSYIGVDWGMDEAMMRLIHAHQFPGAIIVGIWNSPRRLQEYMPCKPLIMSPGRRLLTRFSQDAGGAPLSDYYLKFITTGLKPFIDKTHRTLADRANTFIMGSSMGGLISLYALTEYPDIFGGAGCLSTHWTIGQEAMVDYFGAALPKAGQHRLYFDYGTATLDADYEPYQQRMDTWLQTAGYTAGRDWLTRAFDGAEHSERAWRARADIPLSFLLQPDARSQTTG</sequence>
<dbReference type="PANTHER" id="PTHR48098">
    <property type="entry name" value="ENTEROCHELIN ESTERASE-RELATED"/>
    <property type="match status" value="1"/>
</dbReference>
<dbReference type="Gene3D" id="3.40.50.1820">
    <property type="entry name" value="alpha/beta hydrolase"/>
    <property type="match status" value="1"/>
</dbReference>
<dbReference type="Pfam" id="PF00756">
    <property type="entry name" value="Esterase"/>
    <property type="match status" value="1"/>
</dbReference>
<name>A0A7U7GDF5_9GAMM</name>
<dbReference type="SUPFAM" id="SSF53474">
    <property type="entry name" value="alpha/beta-Hydrolases"/>
    <property type="match status" value="1"/>
</dbReference>
<dbReference type="EMBL" id="CBTK010000257">
    <property type="protein sequence ID" value="CDH46317.1"/>
    <property type="molecule type" value="Genomic_DNA"/>
</dbReference>
<dbReference type="InterPro" id="IPR050583">
    <property type="entry name" value="Mycobacterial_A85_antigen"/>
</dbReference>
<reference evidence="1 2" key="1">
    <citation type="journal article" date="2014" name="ISME J.">
        <title>Candidatus Competibacter-lineage genomes retrieved from metagenomes reveal functional metabolic diversity.</title>
        <authorList>
            <person name="McIlroy S.J."/>
            <person name="Albertsen M."/>
            <person name="Andresen E.K."/>
            <person name="Saunders A.M."/>
            <person name="Kristiansen R."/>
            <person name="Stokholm-Bjerregaard M."/>
            <person name="Nielsen K.L."/>
            <person name="Nielsen P.H."/>
        </authorList>
    </citation>
    <scope>NUCLEOTIDE SEQUENCE [LARGE SCALE GENOMIC DNA]</scope>
    <source>
        <strain evidence="1 2">Run_B_J11</strain>
    </source>
</reference>
<evidence type="ECO:0000313" key="2">
    <source>
        <dbReference type="Proteomes" id="UP000019184"/>
    </source>
</evidence>
<protein>
    <submittedName>
        <fullName evidence="1">Esterase</fullName>
    </submittedName>
</protein>
<proteinExistence type="predicted"/>
<keyword evidence="2" id="KW-1185">Reference proteome</keyword>
<dbReference type="InterPro" id="IPR000801">
    <property type="entry name" value="Esterase-like"/>
</dbReference>
<dbReference type="PANTHER" id="PTHR48098:SF6">
    <property type="entry name" value="FERRI-BACILLIBACTIN ESTERASE BESA"/>
    <property type="match status" value="1"/>
</dbReference>
<evidence type="ECO:0000313" key="1">
    <source>
        <dbReference type="EMBL" id="CDH46317.1"/>
    </source>
</evidence>
<comment type="caution">
    <text evidence="1">The sequence shown here is derived from an EMBL/GenBank/DDBJ whole genome shotgun (WGS) entry which is preliminary data.</text>
</comment>
<dbReference type="AlphaFoldDB" id="A0A7U7GDF5"/>